<proteinExistence type="predicted"/>
<sequence>MAGADNGKRAHSRRHPSDTLVSESPTSYKEWLHDNYLFGRVEELAIREEEERQNCEIVQVKVGKIMIAFGACFPQDWLAIPCELQSFPRDKKKGTCHFAKTRAVEGKGKASGKYKGVKTR</sequence>
<dbReference type="HOGENOM" id="CLU_2125094_0_0_1"/>
<name>I1PZY3_ORYGL</name>
<evidence type="ECO:0000313" key="3">
    <source>
        <dbReference type="Proteomes" id="UP000007306"/>
    </source>
</evidence>
<dbReference type="Proteomes" id="UP000007306">
    <property type="component" value="Chromosome 6"/>
</dbReference>
<dbReference type="OMA" id="WLHDNYL"/>
<dbReference type="Gramene" id="ORGLA06G0044600.1">
    <property type="protein sequence ID" value="ORGLA06G0044600.1"/>
    <property type="gene ID" value="ORGLA06G0044600"/>
</dbReference>
<accession>I1PZY3</accession>
<keyword evidence="3" id="KW-1185">Reference proteome</keyword>
<reference evidence="2" key="1">
    <citation type="submission" date="2015-06" db="UniProtKB">
        <authorList>
            <consortium name="EnsemblPlants"/>
        </authorList>
    </citation>
    <scope>IDENTIFICATION</scope>
</reference>
<evidence type="ECO:0000256" key="1">
    <source>
        <dbReference type="SAM" id="MobiDB-lite"/>
    </source>
</evidence>
<evidence type="ECO:0000313" key="2">
    <source>
        <dbReference type="EnsemblPlants" id="ORGLA06G0044600.1"/>
    </source>
</evidence>
<feature type="region of interest" description="Disordered" evidence="1">
    <location>
        <begin position="1"/>
        <end position="26"/>
    </location>
</feature>
<dbReference type="EnsemblPlants" id="ORGLA06G0044600.1">
    <property type="protein sequence ID" value="ORGLA06G0044600.1"/>
    <property type="gene ID" value="ORGLA06G0044600"/>
</dbReference>
<organism evidence="2 3">
    <name type="scientific">Oryza glaberrima</name>
    <name type="common">African rice</name>
    <dbReference type="NCBI Taxonomy" id="4538"/>
    <lineage>
        <taxon>Eukaryota</taxon>
        <taxon>Viridiplantae</taxon>
        <taxon>Streptophyta</taxon>
        <taxon>Embryophyta</taxon>
        <taxon>Tracheophyta</taxon>
        <taxon>Spermatophyta</taxon>
        <taxon>Magnoliopsida</taxon>
        <taxon>Liliopsida</taxon>
        <taxon>Poales</taxon>
        <taxon>Poaceae</taxon>
        <taxon>BOP clade</taxon>
        <taxon>Oryzoideae</taxon>
        <taxon>Oryzeae</taxon>
        <taxon>Oryzinae</taxon>
        <taxon>Oryza</taxon>
    </lineage>
</organism>
<reference evidence="2 3" key="2">
    <citation type="submission" date="2018-04" db="EMBL/GenBank/DDBJ databases">
        <title>OglaRS2 (Oryza glaberrima Reference Sequence Version 2).</title>
        <authorList>
            <person name="Zhang J."/>
            <person name="Kudrna D."/>
            <person name="Lee S."/>
            <person name="Talag J."/>
            <person name="Rajasekar S."/>
            <person name="Wing R.A."/>
        </authorList>
    </citation>
    <scope>NUCLEOTIDE SEQUENCE [LARGE SCALE GENOMIC DNA]</scope>
    <source>
        <strain evidence="2 3">cv. IRGC 96717</strain>
    </source>
</reference>
<dbReference type="AlphaFoldDB" id="I1PZY3"/>
<protein>
    <submittedName>
        <fullName evidence="2">Uncharacterized protein</fullName>
    </submittedName>
</protein>